<feature type="compositionally biased region" description="Basic and acidic residues" evidence="2">
    <location>
        <begin position="19"/>
        <end position="32"/>
    </location>
</feature>
<sequence length="131" mass="14661">MPRLFNRSHNRNQVPTVADARKVGTENDRTRSELLSGTHRPSDTSSPHPRSNYEHPPDPYCRNARVGDTKGLVTDDNLDEIHDVAKRLKGLAEASGQELDTQNPRLGRISNSADRLDAKVVQTTGRLKRIK</sequence>
<evidence type="ECO:0000313" key="5">
    <source>
        <dbReference type="Proteomes" id="UP000663841"/>
    </source>
</evidence>
<evidence type="ECO:0000256" key="2">
    <source>
        <dbReference type="SAM" id="MobiDB-lite"/>
    </source>
</evidence>
<dbReference type="GO" id="GO:0006887">
    <property type="term" value="P:exocytosis"/>
    <property type="evidence" value="ECO:0007669"/>
    <property type="project" value="TreeGrafter"/>
</dbReference>
<feature type="domain" description="T-SNARE coiled-coil homology" evidence="3">
    <location>
        <begin position="75"/>
        <end position="130"/>
    </location>
</feature>
<feature type="region of interest" description="Disordered" evidence="2">
    <location>
        <begin position="1"/>
        <end position="72"/>
    </location>
</feature>
<protein>
    <recommendedName>
        <fullName evidence="3">t-SNARE coiled-coil homology domain-containing protein</fullName>
    </recommendedName>
</protein>
<dbReference type="Proteomes" id="UP000663841">
    <property type="component" value="Unassembled WGS sequence"/>
</dbReference>
<evidence type="ECO:0000313" key="4">
    <source>
        <dbReference type="EMBL" id="CAE6469577.1"/>
    </source>
</evidence>
<dbReference type="GO" id="GO:0006906">
    <property type="term" value="P:vesicle fusion"/>
    <property type="evidence" value="ECO:0007669"/>
    <property type="project" value="TreeGrafter"/>
</dbReference>
<feature type="compositionally biased region" description="Basic residues" evidence="2">
    <location>
        <begin position="1"/>
        <end position="10"/>
    </location>
</feature>
<dbReference type="Gene3D" id="1.20.5.110">
    <property type="match status" value="1"/>
</dbReference>
<evidence type="ECO:0000256" key="1">
    <source>
        <dbReference type="ARBA" id="ARBA00009480"/>
    </source>
</evidence>
<dbReference type="GO" id="GO:0005484">
    <property type="term" value="F:SNAP receptor activity"/>
    <property type="evidence" value="ECO:0007669"/>
    <property type="project" value="TreeGrafter"/>
</dbReference>
<comment type="similarity">
    <text evidence="1">Belongs to the SNAP-25 family.</text>
</comment>
<reference evidence="4" key="1">
    <citation type="submission" date="2021-01" db="EMBL/GenBank/DDBJ databases">
        <authorList>
            <person name="Kaushik A."/>
        </authorList>
    </citation>
    <scope>NUCLEOTIDE SEQUENCE</scope>
    <source>
        <strain evidence="4">AG3-T5</strain>
    </source>
</reference>
<dbReference type="GO" id="GO:0031201">
    <property type="term" value="C:SNARE complex"/>
    <property type="evidence" value="ECO:0007669"/>
    <property type="project" value="TreeGrafter"/>
</dbReference>
<evidence type="ECO:0000259" key="3">
    <source>
        <dbReference type="PROSITE" id="PS50192"/>
    </source>
</evidence>
<comment type="caution">
    <text evidence="4">The sequence shown here is derived from an EMBL/GenBank/DDBJ whole genome shotgun (WGS) entry which is preliminary data.</text>
</comment>
<dbReference type="EMBL" id="CAJMWW010000391">
    <property type="protein sequence ID" value="CAE6469577.1"/>
    <property type="molecule type" value="Genomic_DNA"/>
</dbReference>
<dbReference type="PROSITE" id="PS50192">
    <property type="entry name" value="T_SNARE"/>
    <property type="match status" value="1"/>
</dbReference>
<dbReference type="AlphaFoldDB" id="A0A8H3C1A2"/>
<dbReference type="GO" id="GO:0019905">
    <property type="term" value="F:syntaxin binding"/>
    <property type="evidence" value="ECO:0007669"/>
    <property type="project" value="TreeGrafter"/>
</dbReference>
<dbReference type="PANTHER" id="PTHR19305:SF9">
    <property type="entry name" value="SYNAPTOSOMAL-ASSOCIATED PROTEIN 29"/>
    <property type="match status" value="1"/>
</dbReference>
<dbReference type="CDD" id="cd15857">
    <property type="entry name" value="SNARE_SEC9C"/>
    <property type="match status" value="1"/>
</dbReference>
<dbReference type="InterPro" id="IPR000727">
    <property type="entry name" value="T_SNARE_dom"/>
</dbReference>
<dbReference type="SUPFAM" id="SSF58038">
    <property type="entry name" value="SNARE fusion complex"/>
    <property type="match status" value="1"/>
</dbReference>
<gene>
    <name evidence="4" type="ORF">RDB_LOCUS173324</name>
</gene>
<name>A0A8H3C1A2_9AGAM</name>
<proteinExistence type="inferred from homology"/>
<dbReference type="GO" id="GO:0005886">
    <property type="term" value="C:plasma membrane"/>
    <property type="evidence" value="ECO:0007669"/>
    <property type="project" value="TreeGrafter"/>
</dbReference>
<accession>A0A8H3C1A2</accession>
<dbReference type="PANTHER" id="PTHR19305">
    <property type="entry name" value="SYNAPTOSOMAL ASSOCIATED PROTEIN"/>
    <property type="match status" value="1"/>
</dbReference>
<organism evidence="4 5">
    <name type="scientific">Rhizoctonia solani</name>
    <dbReference type="NCBI Taxonomy" id="456999"/>
    <lineage>
        <taxon>Eukaryota</taxon>
        <taxon>Fungi</taxon>
        <taxon>Dikarya</taxon>
        <taxon>Basidiomycota</taxon>
        <taxon>Agaricomycotina</taxon>
        <taxon>Agaricomycetes</taxon>
        <taxon>Cantharellales</taxon>
        <taxon>Ceratobasidiaceae</taxon>
        <taxon>Rhizoctonia</taxon>
    </lineage>
</organism>